<dbReference type="Proteomes" id="UP000265520">
    <property type="component" value="Unassembled WGS sequence"/>
</dbReference>
<feature type="repeat" description="WD" evidence="5">
    <location>
        <begin position="1"/>
        <end position="46"/>
    </location>
</feature>
<dbReference type="AlphaFoldDB" id="A0A392SAV1"/>
<comment type="caution">
    <text evidence="6">The sequence shown here is derived from an EMBL/GenBank/DDBJ whole genome shotgun (WGS) entry which is preliminary data.</text>
</comment>
<comment type="subcellular location">
    <subcellularLocation>
        <location evidence="1">Nucleus</location>
    </subcellularLocation>
</comment>
<name>A0A392SAV1_9FABA</name>
<dbReference type="InterPro" id="IPR015943">
    <property type="entry name" value="WD40/YVTN_repeat-like_dom_sf"/>
</dbReference>
<dbReference type="SUPFAM" id="SSF50978">
    <property type="entry name" value="WD40 repeat-like"/>
    <property type="match status" value="1"/>
</dbReference>
<reference evidence="6 7" key="1">
    <citation type="journal article" date="2018" name="Front. Plant Sci.">
        <title>Red Clover (Trifolium pratense) and Zigzag Clover (T. medium) - A Picture of Genomic Similarities and Differences.</title>
        <authorList>
            <person name="Dluhosova J."/>
            <person name="Istvanek J."/>
            <person name="Nedelnik J."/>
            <person name="Repkova J."/>
        </authorList>
    </citation>
    <scope>NUCLEOTIDE SEQUENCE [LARGE SCALE GENOMIC DNA]</scope>
    <source>
        <strain evidence="7">cv. 10/8</strain>
        <tissue evidence="6">Leaf</tissue>
    </source>
</reference>
<dbReference type="InterPro" id="IPR036322">
    <property type="entry name" value="WD40_repeat_dom_sf"/>
</dbReference>
<dbReference type="PROSITE" id="PS50294">
    <property type="entry name" value="WD_REPEATS_REGION"/>
    <property type="match status" value="1"/>
</dbReference>
<dbReference type="PANTHER" id="PTHR19848">
    <property type="entry name" value="WD40 REPEAT PROTEIN"/>
    <property type="match status" value="1"/>
</dbReference>
<dbReference type="Pfam" id="PF00400">
    <property type="entry name" value="WD40"/>
    <property type="match status" value="2"/>
</dbReference>
<dbReference type="InterPro" id="IPR001680">
    <property type="entry name" value="WD40_rpt"/>
</dbReference>
<accession>A0A392SAV1</accession>
<dbReference type="GO" id="GO:0000027">
    <property type="term" value="P:ribosomal large subunit assembly"/>
    <property type="evidence" value="ECO:0007669"/>
    <property type="project" value="TreeGrafter"/>
</dbReference>
<organism evidence="6 7">
    <name type="scientific">Trifolium medium</name>
    <dbReference type="NCBI Taxonomy" id="97028"/>
    <lineage>
        <taxon>Eukaryota</taxon>
        <taxon>Viridiplantae</taxon>
        <taxon>Streptophyta</taxon>
        <taxon>Embryophyta</taxon>
        <taxon>Tracheophyta</taxon>
        <taxon>Spermatophyta</taxon>
        <taxon>Magnoliopsida</taxon>
        <taxon>eudicotyledons</taxon>
        <taxon>Gunneridae</taxon>
        <taxon>Pentapetalae</taxon>
        <taxon>rosids</taxon>
        <taxon>fabids</taxon>
        <taxon>Fabales</taxon>
        <taxon>Fabaceae</taxon>
        <taxon>Papilionoideae</taxon>
        <taxon>50 kb inversion clade</taxon>
        <taxon>NPAAA clade</taxon>
        <taxon>Hologalegina</taxon>
        <taxon>IRL clade</taxon>
        <taxon>Trifolieae</taxon>
        <taxon>Trifolium</taxon>
    </lineage>
</organism>
<keyword evidence="7" id="KW-1185">Reference proteome</keyword>
<proteinExistence type="predicted"/>
<feature type="non-terminal residue" evidence="6">
    <location>
        <position position="1"/>
    </location>
</feature>
<keyword evidence="3" id="KW-0677">Repeat</keyword>
<dbReference type="GO" id="GO:0005730">
    <property type="term" value="C:nucleolus"/>
    <property type="evidence" value="ECO:0007669"/>
    <property type="project" value="TreeGrafter"/>
</dbReference>
<evidence type="ECO:0000256" key="3">
    <source>
        <dbReference type="ARBA" id="ARBA00022737"/>
    </source>
</evidence>
<protein>
    <submittedName>
        <fullName evidence="6">Notchless-like protein</fullName>
    </submittedName>
</protein>
<evidence type="ECO:0000256" key="5">
    <source>
        <dbReference type="PROSITE-ProRule" id="PRU00221"/>
    </source>
</evidence>
<evidence type="ECO:0000256" key="1">
    <source>
        <dbReference type="ARBA" id="ARBA00004123"/>
    </source>
</evidence>
<dbReference type="PROSITE" id="PS50082">
    <property type="entry name" value="WD_REPEATS_2"/>
    <property type="match status" value="1"/>
</dbReference>
<dbReference type="Gene3D" id="2.130.10.10">
    <property type="entry name" value="YVTN repeat-like/Quinoprotein amine dehydrogenase"/>
    <property type="match status" value="1"/>
</dbReference>
<keyword evidence="4" id="KW-0539">Nucleus</keyword>
<sequence length="77" mass="8635">QGHKKWITGISWEPVHLNAPCRRFVSASKDGDARIWDVSLKKCIVLSGHTLAVTCVKWGGDGVIYTGYFSFFPSNFF</sequence>
<evidence type="ECO:0000256" key="4">
    <source>
        <dbReference type="ARBA" id="ARBA00023242"/>
    </source>
</evidence>
<evidence type="ECO:0000313" key="7">
    <source>
        <dbReference type="Proteomes" id="UP000265520"/>
    </source>
</evidence>
<evidence type="ECO:0000313" key="6">
    <source>
        <dbReference type="EMBL" id="MCI45978.1"/>
    </source>
</evidence>
<evidence type="ECO:0000256" key="2">
    <source>
        <dbReference type="ARBA" id="ARBA00022574"/>
    </source>
</evidence>
<dbReference type="EMBL" id="LXQA010351214">
    <property type="protein sequence ID" value="MCI45978.1"/>
    <property type="molecule type" value="Genomic_DNA"/>
</dbReference>
<dbReference type="PANTHER" id="PTHR19848:SF0">
    <property type="entry name" value="NOTCHLESS PROTEIN HOMOLOG 1"/>
    <property type="match status" value="1"/>
</dbReference>
<keyword evidence="2 5" id="KW-0853">WD repeat</keyword>